<dbReference type="Proteomes" id="UP000664495">
    <property type="component" value="Unassembled WGS sequence"/>
</dbReference>
<feature type="domain" description="PRD" evidence="8">
    <location>
        <begin position="758"/>
        <end position="856"/>
    </location>
</feature>
<proteinExistence type="predicted"/>
<evidence type="ECO:0000259" key="7">
    <source>
        <dbReference type="PROSITE" id="PS51096"/>
    </source>
</evidence>
<dbReference type="InterPro" id="IPR036662">
    <property type="entry name" value="PTS_EIIA_man-typ_sf"/>
</dbReference>
<evidence type="ECO:0000259" key="8">
    <source>
        <dbReference type="PROSITE" id="PS51372"/>
    </source>
</evidence>
<dbReference type="InterPro" id="IPR036388">
    <property type="entry name" value="WH-like_DNA-bd_sf"/>
</dbReference>
<dbReference type="Gene3D" id="3.40.50.300">
    <property type="entry name" value="P-loop containing nucleotide triphosphate hydrolases"/>
    <property type="match status" value="1"/>
</dbReference>
<dbReference type="Gene3D" id="3.40.50.510">
    <property type="entry name" value="Phosphotransferase system, mannose-type IIA component"/>
    <property type="match status" value="1"/>
</dbReference>
<organism evidence="9 10">
    <name type="scientific">Candidatus Enterococcus murrayae</name>
    <dbReference type="NCBI Taxonomy" id="2815321"/>
    <lineage>
        <taxon>Bacteria</taxon>
        <taxon>Bacillati</taxon>
        <taxon>Bacillota</taxon>
        <taxon>Bacilli</taxon>
        <taxon>Lactobacillales</taxon>
        <taxon>Enterococcaceae</taxon>
        <taxon>Enterococcus</taxon>
    </lineage>
</organism>
<evidence type="ECO:0000256" key="2">
    <source>
        <dbReference type="ARBA" id="ARBA00022679"/>
    </source>
</evidence>
<sequence length="856" mass="98178">MKRSRYVIYDHLEELSTLQSQVTTTEIAESTGLSRNVVTTYLSQLLDEGLVKKYGTRPVYWLPVTSAVDSFSEFIGSDGSLKKEIDECKAAVTYPPKGFPVLITGESGVGKSYLASLIHQYAISQKVIKETGRFVTLNCADYANNPELLSSVLFGYRKGAFTGAEQDTEGLVKQADGGFIFLDEVHRLNSENQEKLFTLLDLGKYYPLGEKEQAIDVDLRFIFATTESLDDTLLRTFRRRVPMVVHLPAFHERPIHERLKITLTNFVQESVNLEKDFDLSLSEVFELVNQSYKGNLGDLKNRVRLQCARAFMEQKQQPVIQVGTNENGTIHVSPDTNCDSEIKDMFEHRLAELLQAVLVPEKLASMNECRFLIQTEIKKIRRLFDRSDLDSLIIESYLEKIRQQTAAHKARYGVFSRLSEETLQQAALILYLFIESKEKCASMKDAINQVKEQYPRSYYLIGELVESLRRTVGLEAEEIEYLSCLFLFILIGEDYREIEKVPFLCILVSHGSMASSIQTVVNNLCQNYLFEAFDMPIDASMQQISREVTSFIQKQTKKNQEVILLFDMGSLSQMYKEIKKQSDADLMVINNLTTSMALDMGLKVQQQLSFKEIAKKAETYNELTNVQYFEGISQNKNIIVSCMSGVGLSEEIKRIMQQCLHEDTEIITMDYKDLKQTLNSHELDYFSNTQLILTTTDIDSFTELSILNIYAVMEQSGADELQQLLVQNGESEENCAVLLEQLLQFFTLEGIGARLQFLNPKIVIQEVQEIISKYEQYYGLKLSGRDLLNLSMHIALMIERLMVNTEDDDFQEELDAVKKEFYEVSKSIFYQIEKKYNVVVNDYELSLMYELLKMRF</sequence>
<keyword evidence="2" id="KW-0808">Transferase</keyword>
<gene>
    <name evidence="9" type="ORF">JZO85_08450</name>
</gene>
<dbReference type="PROSITE" id="PS51096">
    <property type="entry name" value="PTS_EIIA_TYPE_4"/>
    <property type="match status" value="1"/>
</dbReference>
<dbReference type="Gene3D" id="1.10.10.10">
    <property type="entry name" value="Winged helix-like DNA-binding domain superfamily/Winged helix DNA-binding domain"/>
    <property type="match status" value="1"/>
</dbReference>
<dbReference type="CDD" id="cd00090">
    <property type="entry name" value="HTH_ARSR"/>
    <property type="match status" value="1"/>
</dbReference>
<name>A0ABS3HFR5_9ENTE</name>
<dbReference type="Gene3D" id="1.10.1790.10">
    <property type="entry name" value="PRD domain"/>
    <property type="match status" value="1"/>
</dbReference>
<dbReference type="SUPFAM" id="SSF63520">
    <property type="entry name" value="PTS-regulatory domain, PRD"/>
    <property type="match status" value="1"/>
</dbReference>
<dbReference type="PROSITE" id="PS51372">
    <property type="entry name" value="PRD_2"/>
    <property type="match status" value="1"/>
</dbReference>
<keyword evidence="4" id="KW-0067">ATP-binding</keyword>
<keyword evidence="10" id="KW-1185">Reference proteome</keyword>
<dbReference type="InterPro" id="IPR004701">
    <property type="entry name" value="PTS_EIIA_man-typ"/>
</dbReference>
<evidence type="ECO:0000313" key="9">
    <source>
        <dbReference type="EMBL" id="MBO0452296.1"/>
    </source>
</evidence>
<evidence type="ECO:0000259" key="6">
    <source>
        <dbReference type="PROSITE" id="PS50045"/>
    </source>
</evidence>
<dbReference type="SUPFAM" id="SSF52540">
    <property type="entry name" value="P-loop containing nucleoside triphosphate hydrolases"/>
    <property type="match status" value="1"/>
</dbReference>
<dbReference type="SUPFAM" id="SSF46785">
    <property type="entry name" value="Winged helix' DNA-binding domain"/>
    <property type="match status" value="1"/>
</dbReference>
<dbReference type="SUPFAM" id="SSF53062">
    <property type="entry name" value="PTS system fructose IIA component-like"/>
    <property type="match status" value="1"/>
</dbReference>
<dbReference type="PROSITE" id="PS00675">
    <property type="entry name" value="SIGMA54_INTERACT_1"/>
    <property type="match status" value="1"/>
</dbReference>
<feature type="domain" description="PTS EIIA type-4" evidence="7">
    <location>
        <begin position="502"/>
        <end position="639"/>
    </location>
</feature>
<dbReference type="Pfam" id="PF13412">
    <property type="entry name" value="HTH_24"/>
    <property type="match status" value="1"/>
</dbReference>
<dbReference type="Pfam" id="PF00158">
    <property type="entry name" value="Sigma54_activat"/>
    <property type="match status" value="1"/>
</dbReference>
<dbReference type="InterPro" id="IPR036634">
    <property type="entry name" value="PRD_sf"/>
</dbReference>
<dbReference type="Pfam" id="PF00874">
    <property type="entry name" value="PRD"/>
    <property type="match status" value="1"/>
</dbReference>
<keyword evidence="5" id="KW-0238">DNA-binding</keyword>
<dbReference type="PANTHER" id="PTHR32071">
    <property type="entry name" value="TRANSCRIPTIONAL REGULATORY PROTEIN"/>
    <property type="match status" value="1"/>
</dbReference>
<keyword evidence="3" id="KW-0547">Nucleotide-binding</keyword>
<evidence type="ECO:0000313" key="10">
    <source>
        <dbReference type="Proteomes" id="UP000664495"/>
    </source>
</evidence>
<evidence type="ECO:0000256" key="4">
    <source>
        <dbReference type="ARBA" id="ARBA00022840"/>
    </source>
</evidence>
<dbReference type="InterPro" id="IPR002078">
    <property type="entry name" value="Sigma_54_int"/>
</dbReference>
<dbReference type="InterPro" id="IPR011991">
    <property type="entry name" value="ArsR-like_HTH"/>
</dbReference>
<evidence type="ECO:0000256" key="1">
    <source>
        <dbReference type="ARBA" id="ARBA00020887"/>
    </source>
</evidence>
<feature type="domain" description="Sigma-54 factor interaction" evidence="6">
    <location>
        <begin position="74"/>
        <end position="308"/>
    </location>
</feature>
<dbReference type="PANTHER" id="PTHR32071:SF38">
    <property type="entry name" value="PSP OPERON TRANSCRIPTIONAL ACTIVATOR"/>
    <property type="match status" value="1"/>
</dbReference>
<dbReference type="InterPro" id="IPR011608">
    <property type="entry name" value="PRD"/>
</dbReference>
<dbReference type="Pfam" id="PF03610">
    <property type="entry name" value="EIIA-man"/>
    <property type="match status" value="1"/>
</dbReference>
<dbReference type="InterPro" id="IPR036390">
    <property type="entry name" value="WH_DNA-bd_sf"/>
</dbReference>
<dbReference type="RefSeq" id="WP_207108071.1">
    <property type="nucleotide sequence ID" value="NZ_JAFLVR010000020.1"/>
</dbReference>
<dbReference type="InterPro" id="IPR003593">
    <property type="entry name" value="AAA+_ATPase"/>
</dbReference>
<protein>
    <recommendedName>
        <fullName evidence="1">DNA translocase FtsK</fullName>
    </recommendedName>
</protein>
<dbReference type="InterPro" id="IPR027417">
    <property type="entry name" value="P-loop_NTPase"/>
</dbReference>
<accession>A0ABS3HFR5</accession>
<dbReference type="SMART" id="SM00382">
    <property type="entry name" value="AAA"/>
    <property type="match status" value="1"/>
</dbReference>
<dbReference type="CDD" id="cd00009">
    <property type="entry name" value="AAA"/>
    <property type="match status" value="1"/>
</dbReference>
<evidence type="ECO:0000256" key="5">
    <source>
        <dbReference type="ARBA" id="ARBA00023125"/>
    </source>
</evidence>
<comment type="caution">
    <text evidence="9">The sequence shown here is derived from an EMBL/GenBank/DDBJ whole genome shotgun (WGS) entry which is preliminary data.</text>
</comment>
<dbReference type="EMBL" id="JAFLVR010000020">
    <property type="protein sequence ID" value="MBO0452296.1"/>
    <property type="molecule type" value="Genomic_DNA"/>
</dbReference>
<evidence type="ECO:0000256" key="3">
    <source>
        <dbReference type="ARBA" id="ARBA00022741"/>
    </source>
</evidence>
<dbReference type="PROSITE" id="PS50045">
    <property type="entry name" value="SIGMA54_INTERACT_4"/>
    <property type="match status" value="1"/>
</dbReference>
<dbReference type="InterPro" id="IPR025662">
    <property type="entry name" value="Sigma_54_int_dom_ATP-bd_1"/>
</dbReference>
<reference evidence="9 10" key="1">
    <citation type="submission" date="2021-03" db="EMBL/GenBank/DDBJ databases">
        <title>Enterococcal diversity collection.</title>
        <authorList>
            <person name="Gilmore M.S."/>
            <person name="Schwartzman J."/>
            <person name="Van Tyne D."/>
            <person name="Martin M."/>
            <person name="Earl A.M."/>
            <person name="Manson A.L."/>
            <person name="Straub T."/>
            <person name="Salamzade R."/>
            <person name="Saavedra J."/>
            <person name="Lebreton F."/>
            <person name="Prichula J."/>
            <person name="Schaufler K."/>
            <person name="Gaca A."/>
            <person name="Sgardioli B."/>
            <person name="Wagenaar J."/>
            <person name="Strong T."/>
        </authorList>
    </citation>
    <scope>NUCLEOTIDE SEQUENCE [LARGE SCALE GENOMIC DNA]</scope>
    <source>
        <strain evidence="9 10">MJM16</strain>
    </source>
</reference>